<dbReference type="PANTHER" id="PTHR43130">
    <property type="entry name" value="ARAC-FAMILY TRANSCRIPTIONAL REGULATOR"/>
    <property type="match status" value="1"/>
</dbReference>
<dbReference type="InterPro" id="IPR018060">
    <property type="entry name" value="HTH_AraC"/>
</dbReference>
<dbReference type="Pfam" id="PF01965">
    <property type="entry name" value="DJ-1_PfpI"/>
    <property type="match status" value="1"/>
</dbReference>
<accession>A0A5C4VDV7</accession>
<reference evidence="3 4" key="1">
    <citation type="submission" date="2019-10" db="EMBL/GenBank/DDBJ databases">
        <title>Nonomuraea sp. nov., isolated from Phyllanthus amarus.</title>
        <authorList>
            <person name="Klykleung N."/>
            <person name="Tanasupawat S."/>
        </authorList>
    </citation>
    <scope>NUCLEOTIDE SEQUENCE [LARGE SCALE GENOMIC DNA]</scope>
    <source>
        <strain evidence="3 4">PA1-10</strain>
    </source>
</reference>
<evidence type="ECO:0000256" key="2">
    <source>
        <dbReference type="ARBA" id="ARBA00023163"/>
    </source>
</evidence>
<dbReference type="SMART" id="SM00342">
    <property type="entry name" value="HTH_ARAC"/>
    <property type="match status" value="1"/>
</dbReference>
<evidence type="ECO:0000256" key="1">
    <source>
        <dbReference type="ARBA" id="ARBA00023015"/>
    </source>
</evidence>
<dbReference type="PROSITE" id="PS01124">
    <property type="entry name" value="HTH_ARAC_FAMILY_2"/>
    <property type="match status" value="1"/>
</dbReference>
<comment type="caution">
    <text evidence="3">The sequence shown here is derived from an EMBL/GenBank/DDBJ whole genome shotgun (WGS) entry which is preliminary data.</text>
</comment>
<name>A0A5C4VDV7_9ACTN</name>
<organism evidence="3 4">
    <name type="scientific">Nonomuraea phyllanthi</name>
    <dbReference type="NCBI Taxonomy" id="2219224"/>
    <lineage>
        <taxon>Bacteria</taxon>
        <taxon>Bacillati</taxon>
        <taxon>Actinomycetota</taxon>
        <taxon>Actinomycetes</taxon>
        <taxon>Streptosporangiales</taxon>
        <taxon>Streptosporangiaceae</taxon>
        <taxon>Nonomuraea</taxon>
    </lineage>
</organism>
<evidence type="ECO:0000313" key="3">
    <source>
        <dbReference type="EMBL" id="KAB8188598.1"/>
    </source>
</evidence>
<dbReference type="OrthoDB" id="3992151at2"/>
<keyword evidence="1" id="KW-0805">Transcription regulation</keyword>
<dbReference type="GO" id="GO:0043565">
    <property type="term" value="F:sequence-specific DNA binding"/>
    <property type="evidence" value="ECO:0007669"/>
    <property type="project" value="InterPro"/>
</dbReference>
<dbReference type="InterPro" id="IPR029062">
    <property type="entry name" value="Class_I_gatase-like"/>
</dbReference>
<protein>
    <submittedName>
        <fullName evidence="3">Helix-turn-helix domain-containing protein</fullName>
    </submittedName>
</protein>
<dbReference type="SUPFAM" id="SSF46689">
    <property type="entry name" value="Homeodomain-like"/>
    <property type="match status" value="2"/>
</dbReference>
<keyword evidence="4" id="KW-1185">Reference proteome</keyword>
<keyword evidence="2" id="KW-0804">Transcription</keyword>
<dbReference type="Proteomes" id="UP000312512">
    <property type="component" value="Unassembled WGS sequence"/>
</dbReference>
<dbReference type="InterPro" id="IPR009057">
    <property type="entry name" value="Homeodomain-like_sf"/>
</dbReference>
<dbReference type="CDD" id="cd03137">
    <property type="entry name" value="GATase1_AraC_1"/>
    <property type="match status" value="1"/>
</dbReference>
<dbReference type="AlphaFoldDB" id="A0A5C4VDV7"/>
<sequence length="345" mass="37062">MTTADDRYREPHRIGVVVFDGVKMLDVAGASEVFSEARLMGARYEIEFCSVGARGVMSSIGIPVCVSADAADRDLRFDTVLVVGGDLFPTHPVDPELREAVRGLAARSGRVCSICTGAFILAEVGVLSGRRATTHWRHTGVLAASYPDITVEPDSIFVRDGNVFTSAGVSAGIDLALALLEEDHGGEMARQVARSLVVYLQRPGGQSQFSPTLEGPRPKTPLLRAVFDAVAADPAAEHTTQSLATRAAVSPRHLTRLFRSELQTTPSRYVESIRLDTAKAALEGGAAVTEAAQKAGFGSPETMRRVFVTRLGVSPRAYRQGFRSARREAPAEPGTTRRMASRRVV</sequence>
<proteinExistence type="predicted"/>
<dbReference type="Gene3D" id="3.40.50.880">
    <property type="match status" value="1"/>
</dbReference>
<dbReference type="GO" id="GO:0003700">
    <property type="term" value="F:DNA-binding transcription factor activity"/>
    <property type="evidence" value="ECO:0007669"/>
    <property type="project" value="InterPro"/>
</dbReference>
<dbReference type="Gene3D" id="1.10.10.60">
    <property type="entry name" value="Homeodomain-like"/>
    <property type="match status" value="1"/>
</dbReference>
<dbReference type="InterPro" id="IPR002818">
    <property type="entry name" value="DJ-1/PfpI"/>
</dbReference>
<gene>
    <name evidence="3" type="ORF">FH608_043330</name>
</gene>
<dbReference type="InterPro" id="IPR052158">
    <property type="entry name" value="INH-QAR"/>
</dbReference>
<dbReference type="RefSeq" id="WP_139636851.1">
    <property type="nucleotide sequence ID" value="NZ_VDLX02000024.1"/>
</dbReference>
<evidence type="ECO:0000313" key="4">
    <source>
        <dbReference type="Proteomes" id="UP000312512"/>
    </source>
</evidence>
<dbReference type="Pfam" id="PF12833">
    <property type="entry name" value="HTH_18"/>
    <property type="match status" value="1"/>
</dbReference>
<dbReference type="SUPFAM" id="SSF52317">
    <property type="entry name" value="Class I glutamine amidotransferase-like"/>
    <property type="match status" value="1"/>
</dbReference>
<dbReference type="EMBL" id="VDLX02000024">
    <property type="protein sequence ID" value="KAB8188598.1"/>
    <property type="molecule type" value="Genomic_DNA"/>
</dbReference>
<dbReference type="PANTHER" id="PTHR43130:SF3">
    <property type="entry name" value="HTH-TYPE TRANSCRIPTIONAL REGULATOR RV1931C"/>
    <property type="match status" value="1"/>
</dbReference>
<accession>A0A5P9Z8Q5</accession>